<feature type="transmembrane region" description="Helical" evidence="1">
    <location>
        <begin position="6"/>
        <end position="28"/>
    </location>
</feature>
<evidence type="ECO:0008006" key="6">
    <source>
        <dbReference type="Google" id="ProtNLM"/>
    </source>
</evidence>
<feature type="transmembrane region" description="Helical" evidence="1">
    <location>
        <begin position="54"/>
        <end position="77"/>
    </location>
</feature>
<dbReference type="EMBL" id="JALP01000394">
    <property type="protein sequence ID" value="THG88372.1"/>
    <property type="molecule type" value="Genomic_DNA"/>
</dbReference>
<comment type="caution">
    <text evidence="2">The sequence shown here is derived from an EMBL/GenBank/DDBJ whole genome shotgun (WGS) entry which is preliminary data.</text>
</comment>
<gene>
    <name evidence="3" type="ORF">AJ85_05570</name>
    <name evidence="2" type="ORF">BALCAV_0215965</name>
</gene>
<keyword evidence="1" id="KW-1133">Transmembrane helix</keyword>
<dbReference type="Proteomes" id="UP000002754">
    <property type="component" value="Unassembled WGS sequence"/>
</dbReference>
<keyword evidence="4" id="KW-1185">Reference proteome</keyword>
<evidence type="ECO:0000256" key="1">
    <source>
        <dbReference type="SAM" id="Phobius"/>
    </source>
</evidence>
<dbReference type="Proteomes" id="UP000297014">
    <property type="component" value="Unassembled WGS sequence"/>
</dbReference>
<accession>A0A094YSN1</accession>
<sequence>MIEIQGQEGVLVIIVLLFIYAFVSFGWLRKKYKIEKEGFYLFGKTKGQRFGESIIIVIAFMSIFVWQSPIMFLFLLYTLFFGFRSFMEWKNNKDNKVYLLTLNNVLMVAMFSVVYYFLLM</sequence>
<reference evidence="2 4" key="1">
    <citation type="journal article" date="2014" name="Genome Announc.">
        <title>Draft Genome Sequence of Bacillus alcalophilus AV1934, a Classic Alkaliphile Isolated from Human Feces in 1934.</title>
        <authorList>
            <person name="Attie O."/>
            <person name="Jayaprakash A."/>
            <person name="Shah H."/>
            <person name="Paulsen I.T."/>
            <person name="Morino M."/>
            <person name="Takahashi Y."/>
            <person name="Narumi I."/>
            <person name="Sachidanandam R."/>
            <person name="Satoh K."/>
            <person name="Ito M."/>
            <person name="Krulwich T.A."/>
        </authorList>
    </citation>
    <scope>NUCLEOTIDE SEQUENCE [LARGE SCALE GENOMIC DNA]</scope>
    <source>
        <strain evidence="2 4">AV1934</strain>
    </source>
</reference>
<dbReference type="Pfam" id="PF13789">
    <property type="entry name" value="DUF4181"/>
    <property type="match status" value="1"/>
</dbReference>
<reference evidence="3 5" key="2">
    <citation type="submission" date="2014-01" db="EMBL/GenBank/DDBJ databases">
        <title>Draft genome sequencing of Bacillus alcalophilus CGMCC 1.3604.</title>
        <authorList>
            <person name="Yang J."/>
            <person name="Diao L."/>
            <person name="Yang S."/>
        </authorList>
    </citation>
    <scope>NUCLEOTIDE SEQUENCE [LARGE SCALE GENOMIC DNA]</scope>
    <source>
        <strain evidence="3 5">CGMCC 1.3604</strain>
    </source>
</reference>
<evidence type="ECO:0000313" key="4">
    <source>
        <dbReference type="Proteomes" id="UP000002754"/>
    </source>
</evidence>
<proteinExistence type="predicted"/>
<protein>
    <recommendedName>
        <fullName evidence="6">DUF4181 domain-containing protein</fullName>
    </recommendedName>
</protein>
<dbReference type="STRING" id="1218173.BALCAV_0215965"/>
<feature type="transmembrane region" description="Helical" evidence="1">
    <location>
        <begin position="97"/>
        <end position="118"/>
    </location>
</feature>
<name>A0A094YSN1_ALKAL</name>
<evidence type="ECO:0000313" key="3">
    <source>
        <dbReference type="EMBL" id="THG88372.1"/>
    </source>
</evidence>
<dbReference type="InterPro" id="IPR025441">
    <property type="entry name" value="DUF4181"/>
</dbReference>
<dbReference type="RefSeq" id="WP_003323642.1">
    <property type="nucleotide sequence ID" value="NZ_ALPT02000059.1"/>
</dbReference>
<organism evidence="2 4">
    <name type="scientific">Alkalihalobacillus alcalophilus ATCC 27647 = CGMCC 1.3604</name>
    <dbReference type="NCBI Taxonomy" id="1218173"/>
    <lineage>
        <taxon>Bacteria</taxon>
        <taxon>Bacillati</taxon>
        <taxon>Bacillota</taxon>
        <taxon>Bacilli</taxon>
        <taxon>Bacillales</taxon>
        <taxon>Bacillaceae</taxon>
        <taxon>Alkalihalobacillus</taxon>
    </lineage>
</organism>
<dbReference type="AlphaFoldDB" id="A0A094YSN1"/>
<keyword evidence="1" id="KW-0472">Membrane</keyword>
<evidence type="ECO:0000313" key="2">
    <source>
        <dbReference type="EMBL" id="KGA96492.1"/>
    </source>
</evidence>
<evidence type="ECO:0000313" key="5">
    <source>
        <dbReference type="Proteomes" id="UP000297014"/>
    </source>
</evidence>
<keyword evidence="1" id="KW-0812">Transmembrane</keyword>
<dbReference type="EMBL" id="ALPT02000059">
    <property type="protein sequence ID" value="KGA96492.1"/>
    <property type="molecule type" value="Genomic_DNA"/>
</dbReference>